<evidence type="ECO:0000313" key="2">
    <source>
        <dbReference type="EMBL" id="ASY63493.1"/>
    </source>
</evidence>
<dbReference type="AlphaFoldDB" id="A0A249PC40"/>
<reference evidence="2 3" key="1">
    <citation type="submission" date="2017-08" db="EMBL/GenBank/DDBJ databases">
        <title>Multipartite genome sequences of Sinorhizobium species nodulating soybeans.</title>
        <authorList>
            <person name="Tian C.F."/>
        </authorList>
    </citation>
    <scope>NUCLEOTIDE SEQUENCE [LARGE SCALE GENOMIC DNA]</scope>
    <source>
        <strain evidence="2 3">CCBAU 05684</strain>
    </source>
</reference>
<gene>
    <name evidence="2" type="ORF">SJ05684_c20510</name>
</gene>
<organism evidence="2 3">
    <name type="scientific">Sinorhizobium sojae CCBAU 05684</name>
    <dbReference type="NCBI Taxonomy" id="716928"/>
    <lineage>
        <taxon>Bacteria</taxon>
        <taxon>Pseudomonadati</taxon>
        <taxon>Pseudomonadota</taxon>
        <taxon>Alphaproteobacteria</taxon>
        <taxon>Hyphomicrobiales</taxon>
        <taxon>Rhizobiaceae</taxon>
        <taxon>Sinorhizobium/Ensifer group</taxon>
        <taxon>Sinorhizobium</taxon>
    </lineage>
</organism>
<accession>A0A249PC40</accession>
<dbReference type="EMBL" id="CP023067">
    <property type="protein sequence ID" value="ASY63493.1"/>
    <property type="molecule type" value="Genomic_DNA"/>
</dbReference>
<feature type="region of interest" description="Disordered" evidence="1">
    <location>
        <begin position="20"/>
        <end position="39"/>
    </location>
</feature>
<keyword evidence="3" id="KW-1185">Reference proteome</keyword>
<proteinExistence type="predicted"/>
<dbReference type="KEGG" id="esj:SJ05684_c20510"/>
<name>A0A249PC40_9HYPH</name>
<evidence type="ECO:0000313" key="3">
    <source>
        <dbReference type="Proteomes" id="UP000217211"/>
    </source>
</evidence>
<dbReference type="Proteomes" id="UP000217211">
    <property type="component" value="Chromosome"/>
</dbReference>
<sequence>MHKNERAAQVRLIAARHAMSTDLQRDRSQQSYAGSAAFL</sequence>
<evidence type="ECO:0000256" key="1">
    <source>
        <dbReference type="SAM" id="MobiDB-lite"/>
    </source>
</evidence>
<protein>
    <submittedName>
        <fullName evidence="2">Uncharacterized protein</fullName>
    </submittedName>
</protein>